<feature type="chain" id="PRO_5025373280" evidence="2">
    <location>
        <begin position="22"/>
        <end position="214"/>
    </location>
</feature>
<keyword evidence="4" id="KW-1185">Reference proteome</keyword>
<protein>
    <submittedName>
        <fullName evidence="3">Uncharacterized protein</fullName>
    </submittedName>
</protein>
<proteinExistence type="predicted"/>
<dbReference type="AlphaFoldDB" id="A0A6A5YD24"/>
<keyword evidence="2" id="KW-0732">Signal</keyword>
<feature type="compositionally biased region" description="Basic and acidic residues" evidence="1">
    <location>
        <begin position="184"/>
        <end position="193"/>
    </location>
</feature>
<feature type="region of interest" description="Disordered" evidence="1">
    <location>
        <begin position="110"/>
        <end position="166"/>
    </location>
</feature>
<evidence type="ECO:0000313" key="3">
    <source>
        <dbReference type="EMBL" id="KAF2089237.1"/>
    </source>
</evidence>
<evidence type="ECO:0000313" key="4">
    <source>
        <dbReference type="Proteomes" id="UP000799776"/>
    </source>
</evidence>
<organism evidence="3 4">
    <name type="scientific">Saccharata proteae CBS 121410</name>
    <dbReference type="NCBI Taxonomy" id="1314787"/>
    <lineage>
        <taxon>Eukaryota</taxon>
        <taxon>Fungi</taxon>
        <taxon>Dikarya</taxon>
        <taxon>Ascomycota</taxon>
        <taxon>Pezizomycotina</taxon>
        <taxon>Dothideomycetes</taxon>
        <taxon>Dothideomycetes incertae sedis</taxon>
        <taxon>Botryosphaeriales</taxon>
        <taxon>Saccharataceae</taxon>
        <taxon>Saccharata</taxon>
    </lineage>
</organism>
<evidence type="ECO:0000256" key="1">
    <source>
        <dbReference type="SAM" id="MobiDB-lite"/>
    </source>
</evidence>
<feature type="region of interest" description="Disordered" evidence="1">
    <location>
        <begin position="183"/>
        <end position="214"/>
    </location>
</feature>
<name>A0A6A5YD24_9PEZI</name>
<accession>A0A6A5YD24</accession>
<sequence length="214" mass="23099">MGGKDWMGAVLAGLAWPGIAGFDAPHQSVSKAVPCSVHERARAGGGPSFICALAAIWWSSRAKTCIAASILRISSHRIASPCQCQGQDGTRAALSSAEALHVHQACKAATDETEQASEPPPGPSVRICRRVKKKKKEKKKKKKKRKGSSNRSFLIGSGHRPAGASIPRDLQCISSYIIPYSTPERPKYRERSLSRRPRYVGRCGEASKAAHSEQ</sequence>
<feature type="signal peptide" evidence="2">
    <location>
        <begin position="1"/>
        <end position="21"/>
    </location>
</feature>
<feature type="compositionally biased region" description="Basic residues" evidence="1">
    <location>
        <begin position="127"/>
        <end position="148"/>
    </location>
</feature>
<gene>
    <name evidence="3" type="ORF">K490DRAFT_54863</name>
</gene>
<dbReference type="EMBL" id="ML978714">
    <property type="protein sequence ID" value="KAF2089237.1"/>
    <property type="molecule type" value="Genomic_DNA"/>
</dbReference>
<evidence type="ECO:0000256" key="2">
    <source>
        <dbReference type="SAM" id="SignalP"/>
    </source>
</evidence>
<dbReference type="Proteomes" id="UP000799776">
    <property type="component" value="Unassembled WGS sequence"/>
</dbReference>
<reference evidence="3" key="1">
    <citation type="journal article" date="2020" name="Stud. Mycol.">
        <title>101 Dothideomycetes genomes: a test case for predicting lifestyles and emergence of pathogens.</title>
        <authorList>
            <person name="Haridas S."/>
            <person name="Albert R."/>
            <person name="Binder M."/>
            <person name="Bloem J."/>
            <person name="Labutti K."/>
            <person name="Salamov A."/>
            <person name="Andreopoulos B."/>
            <person name="Baker S."/>
            <person name="Barry K."/>
            <person name="Bills G."/>
            <person name="Bluhm B."/>
            <person name="Cannon C."/>
            <person name="Castanera R."/>
            <person name="Culley D."/>
            <person name="Daum C."/>
            <person name="Ezra D."/>
            <person name="Gonzalez J."/>
            <person name="Henrissat B."/>
            <person name="Kuo A."/>
            <person name="Liang C."/>
            <person name="Lipzen A."/>
            <person name="Lutzoni F."/>
            <person name="Magnuson J."/>
            <person name="Mondo S."/>
            <person name="Nolan M."/>
            <person name="Ohm R."/>
            <person name="Pangilinan J."/>
            <person name="Park H.-J."/>
            <person name="Ramirez L."/>
            <person name="Alfaro M."/>
            <person name="Sun H."/>
            <person name="Tritt A."/>
            <person name="Yoshinaga Y."/>
            <person name="Zwiers L.-H."/>
            <person name="Turgeon B."/>
            <person name="Goodwin S."/>
            <person name="Spatafora J."/>
            <person name="Crous P."/>
            <person name="Grigoriev I."/>
        </authorList>
    </citation>
    <scope>NUCLEOTIDE SEQUENCE</scope>
    <source>
        <strain evidence="3">CBS 121410</strain>
    </source>
</reference>